<evidence type="ECO:0000256" key="1">
    <source>
        <dbReference type="SAM" id="Phobius"/>
    </source>
</evidence>
<protein>
    <submittedName>
        <fullName evidence="2">Transmembrane protein, putative</fullName>
    </submittedName>
</protein>
<evidence type="ECO:0000313" key="3">
    <source>
        <dbReference type="Proteomes" id="UP000009168"/>
    </source>
</evidence>
<dbReference type="GeneID" id="24441142"/>
<keyword evidence="3" id="KW-1185">Reference proteome</keyword>
<proteinExistence type="predicted"/>
<name>W7XGN5_TETTS</name>
<reference evidence="3" key="1">
    <citation type="journal article" date="2006" name="PLoS Biol.">
        <title>Macronuclear genome sequence of the ciliate Tetrahymena thermophila, a model eukaryote.</title>
        <authorList>
            <person name="Eisen J.A."/>
            <person name="Coyne R.S."/>
            <person name="Wu M."/>
            <person name="Wu D."/>
            <person name="Thiagarajan M."/>
            <person name="Wortman J.R."/>
            <person name="Badger J.H."/>
            <person name="Ren Q."/>
            <person name="Amedeo P."/>
            <person name="Jones K.M."/>
            <person name="Tallon L.J."/>
            <person name="Delcher A.L."/>
            <person name="Salzberg S.L."/>
            <person name="Silva J.C."/>
            <person name="Haas B.J."/>
            <person name="Majoros W.H."/>
            <person name="Farzad M."/>
            <person name="Carlton J.M."/>
            <person name="Smith R.K. Jr."/>
            <person name="Garg J."/>
            <person name="Pearlman R.E."/>
            <person name="Karrer K.M."/>
            <person name="Sun L."/>
            <person name="Manning G."/>
            <person name="Elde N.C."/>
            <person name="Turkewitz A.P."/>
            <person name="Asai D.J."/>
            <person name="Wilkes D.E."/>
            <person name="Wang Y."/>
            <person name="Cai H."/>
            <person name="Collins K."/>
            <person name="Stewart B.A."/>
            <person name="Lee S.R."/>
            <person name="Wilamowska K."/>
            <person name="Weinberg Z."/>
            <person name="Ruzzo W.L."/>
            <person name="Wloga D."/>
            <person name="Gaertig J."/>
            <person name="Frankel J."/>
            <person name="Tsao C.-C."/>
            <person name="Gorovsky M.A."/>
            <person name="Keeling P.J."/>
            <person name="Waller R.F."/>
            <person name="Patron N.J."/>
            <person name="Cherry J.M."/>
            <person name="Stover N.A."/>
            <person name="Krieger C.J."/>
            <person name="del Toro C."/>
            <person name="Ryder H.F."/>
            <person name="Williamson S.C."/>
            <person name="Barbeau R.A."/>
            <person name="Hamilton E.P."/>
            <person name="Orias E."/>
        </authorList>
    </citation>
    <scope>NUCLEOTIDE SEQUENCE [LARGE SCALE GENOMIC DNA]</scope>
    <source>
        <strain evidence="3">SB210</strain>
    </source>
</reference>
<organism evidence="2 3">
    <name type="scientific">Tetrahymena thermophila (strain SB210)</name>
    <dbReference type="NCBI Taxonomy" id="312017"/>
    <lineage>
        <taxon>Eukaryota</taxon>
        <taxon>Sar</taxon>
        <taxon>Alveolata</taxon>
        <taxon>Ciliophora</taxon>
        <taxon>Intramacronucleata</taxon>
        <taxon>Oligohymenophorea</taxon>
        <taxon>Hymenostomatida</taxon>
        <taxon>Tetrahymenina</taxon>
        <taxon>Tetrahymenidae</taxon>
        <taxon>Tetrahymena</taxon>
    </lineage>
</organism>
<dbReference type="EMBL" id="GG662627">
    <property type="protein sequence ID" value="EWS73326.1"/>
    <property type="molecule type" value="Genomic_DNA"/>
</dbReference>
<dbReference type="KEGG" id="tet:TTHERM_000935559"/>
<sequence length="258" mass="31629">MHKCYLLLQKHNATNSQKQSLKLKYFIEKQIPLFIALLVYLFDCLRLLIFQKQFKFYSTNCIKKKQKEKDMAYINQRKEIRFKKTKKVNILQYLINKMKECEDALLISSNTEDSRKQKWQIQLKRKGYHNQIVLCMDTQQLLITQTELVSIITVLISYNQLFQRQIYKFVFNYIQLINKCMHELYIIINQYLCLTRLMILWSQFYFMQDFLFYFLHLIKRIQQIFNQTLYADIFLSNQMIFCLIKKQKVIKKLQMFFV</sequence>
<evidence type="ECO:0000313" key="2">
    <source>
        <dbReference type="EMBL" id="EWS73326.1"/>
    </source>
</evidence>
<feature type="transmembrane region" description="Helical" evidence="1">
    <location>
        <begin position="31"/>
        <end position="49"/>
    </location>
</feature>
<dbReference type="InParanoid" id="W7XGN5"/>
<feature type="transmembrane region" description="Helical" evidence="1">
    <location>
        <begin position="224"/>
        <end position="244"/>
    </location>
</feature>
<dbReference type="Proteomes" id="UP000009168">
    <property type="component" value="Unassembled WGS sequence"/>
</dbReference>
<gene>
    <name evidence="2" type="ORF">TTHERM_000935559</name>
</gene>
<dbReference type="RefSeq" id="XP_012654131.1">
    <property type="nucleotide sequence ID" value="XM_012798677.1"/>
</dbReference>
<dbReference type="AlphaFoldDB" id="W7XGN5"/>
<keyword evidence="1 2" id="KW-0812">Transmembrane</keyword>
<keyword evidence="1" id="KW-0472">Membrane</keyword>
<keyword evidence="1" id="KW-1133">Transmembrane helix</keyword>
<accession>W7XGN5</accession>
<feature type="transmembrane region" description="Helical" evidence="1">
    <location>
        <begin position="184"/>
        <end position="204"/>
    </location>
</feature>